<reference evidence="2 3" key="1">
    <citation type="submission" date="2021-04" db="EMBL/GenBank/DDBJ databases">
        <title>The complete genome sequence of Neokomagataea sp. TBRC 2177.</title>
        <authorList>
            <person name="Charoenyingcharoen P."/>
            <person name="Yukphan P."/>
        </authorList>
    </citation>
    <scope>NUCLEOTIDE SEQUENCE [LARGE SCALE GENOMIC DNA]</scope>
    <source>
        <strain evidence="2 3">TBRC 2177</strain>
    </source>
</reference>
<evidence type="ECO:0000313" key="3">
    <source>
        <dbReference type="Proteomes" id="UP000677812"/>
    </source>
</evidence>
<feature type="compositionally biased region" description="Basic and acidic residues" evidence="1">
    <location>
        <begin position="1"/>
        <end position="21"/>
    </location>
</feature>
<protein>
    <submittedName>
        <fullName evidence="2">Uncharacterized protein</fullName>
    </submittedName>
</protein>
<sequence>MGDEVKAANASEKTEGTEDQQHVTSRVQQAQEERRLREAKALRANLMRRKQQQRTRPE</sequence>
<dbReference type="EMBL" id="JAGRQH010000006">
    <property type="protein sequence ID" value="MBR0560256.1"/>
    <property type="molecule type" value="Genomic_DNA"/>
</dbReference>
<evidence type="ECO:0000313" key="2">
    <source>
        <dbReference type="EMBL" id="MBR0560256.1"/>
    </source>
</evidence>
<evidence type="ECO:0000256" key="1">
    <source>
        <dbReference type="SAM" id="MobiDB-lite"/>
    </source>
</evidence>
<proteinExistence type="predicted"/>
<dbReference type="Proteomes" id="UP000677812">
    <property type="component" value="Unassembled WGS sequence"/>
</dbReference>
<name>A0ABS5E8P5_9PROT</name>
<dbReference type="RefSeq" id="WP_157070947.1">
    <property type="nucleotide sequence ID" value="NZ_JAGRQH010000006.1"/>
</dbReference>
<keyword evidence="3" id="KW-1185">Reference proteome</keyword>
<feature type="region of interest" description="Disordered" evidence="1">
    <location>
        <begin position="1"/>
        <end position="34"/>
    </location>
</feature>
<gene>
    <name evidence="2" type="ORF">KB213_09355</name>
</gene>
<organism evidence="2 3">
    <name type="scientific">Neokomagataea anthophila</name>
    <dbReference type="NCBI Taxonomy" id="2826925"/>
    <lineage>
        <taxon>Bacteria</taxon>
        <taxon>Pseudomonadati</taxon>
        <taxon>Pseudomonadota</taxon>
        <taxon>Alphaproteobacteria</taxon>
        <taxon>Acetobacterales</taxon>
        <taxon>Acetobacteraceae</taxon>
        <taxon>Neokomagataea</taxon>
    </lineage>
</organism>
<accession>A0ABS5E8P5</accession>
<comment type="caution">
    <text evidence="2">The sequence shown here is derived from an EMBL/GenBank/DDBJ whole genome shotgun (WGS) entry which is preliminary data.</text>
</comment>